<evidence type="ECO:0000256" key="1">
    <source>
        <dbReference type="SAM" id="MobiDB-lite"/>
    </source>
</evidence>
<proteinExistence type="predicted"/>
<protein>
    <submittedName>
        <fullName evidence="2">Uncharacterized protein</fullName>
    </submittedName>
</protein>
<evidence type="ECO:0000313" key="2">
    <source>
        <dbReference type="EMBL" id="KAK8042489.1"/>
    </source>
</evidence>
<dbReference type="EMBL" id="JAQQWL010000013">
    <property type="protein sequence ID" value="KAK8042489.1"/>
    <property type="molecule type" value="Genomic_DNA"/>
</dbReference>
<keyword evidence="3" id="KW-1185">Reference proteome</keyword>
<feature type="region of interest" description="Disordered" evidence="1">
    <location>
        <begin position="1"/>
        <end position="32"/>
    </location>
</feature>
<feature type="compositionally biased region" description="Polar residues" evidence="1">
    <location>
        <begin position="8"/>
        <end position="18"/>
    </location>
</feature>
<evidence type="ECO:0000313" key="3">
    <source>
        <dbReference type="Proteomes" id="UP001480595"/>
    </source>
</evidence>
<feature type="region of interest" description="Disordered" evidence="1">
    <location>
        <begin position="95"/>
        <end position="118"/>
    </location>
</feature>
<accession>A0ABR1T7C2</accession>
<dbReference type="Proteomes" id="UP001480595">
    <property type="component" value="Unassembled WGS sequence"/>
</dbReference>
<sequence>MGEEKAASMSSTAQTTHTEPPPPPPSPKTCNLHLHEYVEGPEDKSIEVDYDFYDGGDKPKHSGHFTKDWNQEYLVPTSETGLALPISVTVTNELPPGAVDQECPSSEREGGGGIGKKNKKRCAHTQWKSWVIHLKYGETVWPSSHVSNLYKQDPNKLPNCQVGGWAENDWDGNNKVNPHWQMDCRFAC</sequence>
<dbReference type="RefSeq" id="XP_066709342.1">
    <property type="nucleotide sequence ID" value="XM_066864381.1"/>
</dbReference>
<dbReference type="GeneID" id="92097444"/>
<organism evidence="2 3">
    <name type="scientific">Apiospora phragmitis</name>
    <dbReference type="NCBI Taxonomy" id="2905665"/>
    <lineage>
        <taxon>Eukaryota</taxon>
        <taxon>Fungi</taxon>
        <taxon>Dikarya</taxon>
        <taxon>Ascomycota</taxon>
        <taxon>Pezizomycotina</taxon>
        <taxon>Sordariomycetes</taxon>
        <taxon>Xylariomycetidae</taxon>
        <taxon>Amphisphaeriales</taxon>
        <taxon>Apiosporaceae</taxon>
        <taxon>Apiospora</taxon>
    </lineage>
</organism>
<gene>
    <name evidence="2" type="ORF">PG994_012972</name>
</gene>
<name>A0ABR1T7C2_9PEZI</name>
<reference evidence="2 3" key="1">
    <citation type="submission" date="2023-01" db="EMBL/GenBank/DDBJ databases">
        <title>Analysis of 21 Apiospora genomes using comparative genomics revels a genus with tremendous synthesis potential of carbohydrate active enzymes and secondary metabolites.</title>
        <authorList>
            <person name="Sorensen T."/>
        </authorList>
    </citation>
    <scope>NUCLEOTIDE SEQUENCE [LARGE SCALE GENOMIC DNA]</scope>
    <source>
        <strain evidence="2 3">CBS 135458</strain>
    </source>
</reference>
<comment type="caution">
    <text evidence="2">The sequence shown here is derived from an EMBL/GenBank/DDBJ whole genome shotgun (WGS) entry which is preliminary data.</text>
</comment>